<evidence type="ECO:0000313" key="17">
    <source>
        <dbReference type="EMBL" id="QHQ62715.1"/>
    </source>
</evidence>
<evidence type="ECO:0000259" key="15">
    <source>
        <dbReference type="PROSITE" id="PS50109"/>
    </source>
</evidence>
<dbReference type="SUPFAM" id="SSF47384">
    <property type="entry name" value="Homodimeric domain of signal transducing histidine kinase"/>
    <property type="match status" value="1"/>
</dbReference>
<dbReference type="Pfam" id="PF00672">
    <property type="entry name" value="HAMP"/>
    <property type="match status" value="1"/>
</dbReference>
<dbReference type="InterPro" id="IPR003594">
    <property type="entry name" value="HATPase_dom"/>
</dbReference>
<proteinExistence type="predicted"/>
<accession>A0A6P1TTE9</accession>
<keyword evidence="10" id="KW-0067">ATP-binding</keyword>
<keyword evidence="18" id="KW-1185">Reference proteome</keyword>
<comment type="subcellular location">
    <subcellularLocation>
        <location evidence="2">Cell membrane</location>
        <topology evidence="2">Multi-pass membrane protein</topology>
    </subcellularLocation>
</comment>
<keyword evidence="6" id="KW-0808">Transferase</keyword>
<sequence length="522" mass="60158">MKVRLKNINRHSIRFKLTFTLTLIIILTIFTLWFLNRTLLEDYYIHSKINTLGKTYDEVNDIFKNSNDKNTTSNQDKLKLERFVESRNVSIYIIAHTAWFDRSEWVPFDEDKDNGNNKNNEKNERYAQILQLIKGYIFGEVNPQVKSKDLVKSTNNYNIFKTFDPRIESNYVDLIGNLEGGNIVFIRTNLESMRESVEVANKFLAYVGMISVVIASIVMFYISRRFSKPILQLAGISKRMSDLDFDAKYFVTSQDEIGELGSSINTLSEKLEKTISELKSANNELLSDIQNKIQIDEMRKDFLSNVTHELKTPIALIQGYAEGLKDNINDDEDSRDFYCEVIVDEAKKMNEMVKKLLSLNQIESGNNQVNIERFDIVALIQSVLDSAEILIQQKEVLLHFEQKEPIYVWADEYMVEEVVTNYVSNALNHVDGAKIIEIKLIQKEDAVRVAVFNTGANIPEEDLDKIWIKFYKVDKARTREYGGSGIGLSIVKAIMSSLNQECGVINHETGVEFWFELDTKIN</sequence>
<name>A0A6P1TTE9_9FIRM</name>
<dbReference type="RefSeq" id="WP_161839536.1">
    <property type="nucleotide sequence ID" value="NZ_CP048000.1"/>
</dbReference>
<dbReference type="PROSITE" id="PS50885">
    <property type="entry name" value="HAMP"/>
    <property type="match status" value="1"/>
</dbReference>
<dbReference type="GO" id="GO:0005524">
    <property type="term" value="F:ATP binding"/>
    <property type="evidence" value="ECO:0007669"/>
    <property type="project" value="UniProtKB-KW"/>
</dbReference>
<dbReference type="Gene3D" id="3.30.565.10">
    <property type="entry name" value="Histidine kinase-like ATPase, C-terminal domain"/>
    <property type="match status" value="1"/>
</dbReference>
<keyword evidence="8" id="KW-0547">Nucleotide-binding</keyword>
<feature type="domain" description="Histidine kinase" evidence="15">
    <location>
        <begin position="305"/>
        <end position="521"/>
    </location>
</feature>
<dbReference type="SMART" id="SM00304">
    <property type="entry name" value="HAMP"/>
    <property type="match status" value="1"/>
</dbReference>
<keyword evidence="11 14" id="KW-1133">Transmembrane helix</keyword>
<dbReference type="AlphaFoldDB" id="A0A6P1TTE9"/>
<evidence type="ECO:0000256" key="9">
    <source>
        <dbReference type="ARBA" id="ARBA00022777"/>
    </source>
</evidence>
<dbReference type="SUPFAM" id="SSF55874">
    <property type="entry name" value="ATPase domain of HSP90 chaperone/DNA topoisomerase II/histidine kinase"/>
    <property type="match status" value="1"/>
</dbReference>
<keyword evidence="12" id="KW-0902">Two-component regulatory system</keyword>
<evidence type="ECO:0000256" key="14">
    <source>
        <dbReference type="SAM" id="Phobius"/>
    </source>
</evidence>
<evidence type="ECO:0000256" key="4">
    <source>
        <dbReference type="ARBA" id="ARBA00022475"/>
    </source>
</evidence>
<keyword evidence="4" id="KW-1003">Cell membrane</keyword>
<dbReference type="PANTHER" id="PTHR45528:SF1">
    <property type="entry name" value="SENSOR HISTIDINE KINASE CPXA"/>
    <property type="match status" value="1"/>
</dbReference>
<dbReference type="CDD" id="cd06225">
    <property type="entry name" value="HAMP"/>
    <property type="match status" value="1"/>
</dbReference>
<dbReference type="FunFam" id="1.10.287.130:FF:000001">
    <property type="entry name" value="Two-component sensor histidine kinase"/>
    <property type="match status" value="1"/>
</dbReference>
<dbReference type="Proteomes" id="UP000464314">
    <property type="component" value="Chromosome"/>
</dbReference>
<evidence type="ECO:0000256" key="8">
    <source>
        <dbReference type="ARBA" id="ARBA00022741"/>
    </source>
</evidence>
<dbReference type="InterPro" id="IPR003660">
    <property type="entry name" value="HAMP_dom"/>
</dbReference>
<evidence type="ECO:0000256" key="3">
    <source>
        <dbReference type="ARBA" id="ARBA00012438"/>
    </source>
</evidence>
<protein>
    <recommendedName>
        <fullName evidence="3">histidine kinase</fullName>
        <ecNumber evidence="3">2.7.13.3</ecNumber>
    </recommendedName>
</protein>
<dbReference type="InterPro" id="IPR036890">
    <property type="entry name" value="HATPase_C_sf"/>
</dbReference>
<feature type="transmembrane region" description="Helical" evidence="14">
    <location>
        <begin position="12"/>
        <end position="35"/>
    </location>
</feature>
<dbReference type="SMART" id="SM00388">
    <property type="entry name" value="HisKA"/>
    <property type="match status" value="1"/>
</dbReference>
<dbReference type="EC" id="2.7.13.3" evidence="3"/>
<feature type="transmembrane region" description="Helical" evidence="14">
    <location>
        <begin position="203"/>
        <end position="222"/>
    </location>
</feature>
<dbReference type="Gene3D" id="6.10.340.10">
    <property type="match status" value="1"/>
</dbReference>
<evidence type="ECO:0000256" key="12">
    <source>
        <dbReference type="ARBA" id="ARBA00023012"/>
    </source>
</evidence>
<dbReference type="SUPFAM" id="SSF158472">
    <property type="entry name" value="HAMP domain-like"/>
    <property type="match status" value="1"/>
</dbReference>
<dbReference type="Gene3D" id="1.10.287.130">
    <property type="match status" value="1"/>
</dbReference>
<reference evidence="17 18" key="1">
    <citation type="submission" date="2020-01" db="EMBL/GenBank/DDBJ databases">
        <title>Genome analysis of Anaerocolumna sp. CBA3638.</title>
        <authorList>
            <person name="Kim J."/>
            <person name="Roh S.W."/>
        </authorList>
    </citation>
    <scope>NUCLEOTIDE SEQUENCE [LARGE SCALE GENOMIC DNA]</scope>
    <source>
        <strain evidence="17 18">CBA3638</strain>
    </source>
</reference>
<keyword evidence="13 14" id="KW-0472">Membrane</keyword>
<evidence type="ECO:0000256" key="7">
    <source>
        <dbReference type="ARBA" id="ARBA00022692"/>
    </source>
</evidence>
<keyword evidence="9" id="KW-0418">Kinase</keyword>
<dbReference type="InterPro" id="IPR005467">
    <property type="entry name" value="His_kinase_dom"/>
</dbReference>
<dbReference type="Pfam" id="PF02518">
    <property type="entry name" value="HATPase_c"/>
    <property type="match status" value="1"/>
</dbReference>
<dbReference type="KEGG" id="anr:Ana3638_19640"/>
<dbReference type="GO" id="GO:0005886">
    <property type="term" value="C:plasma membrane"/>
    <property type="evidence" value="ECO:0007669"/>
    <property type="project" value="UniProtKB-SubCell"/>
</dbReference>
<dbReference type="GO" id="GO:0000155">
    <property type="term" value="F:phosphorelay sensor kinase activity"/>
    <property type="evidence" value="ECO:0007669"/>
    <property type="project" value="InterPro"/>
</dbReference>
<dbReference type="PANTHER" id="PTHR45528">
    <property type="entry name" value="SENSOR HISTIDINE KINASE CPXA"/>
    <property type="match status" value="1"/>
</dbReference>
<evidence type="ECO:0000256" key="1">
    <source>
        <dbReference type="ARBA" id="ARBA00000085"/>
    </source>
</evidence>
<dbReference type="CDD" id="cd00082">
    <property type="entry name" value="HisKA"/>
    <property type="match status" value="1"/>
</dbReference>
<evidence type="ECO:0000313" key="18">
    <source>
        <dbReference type="Proteomes" id="UP000464314"/>
    </source>
</evidence>
<evidence type="ECO:0000259" key="16">
    <source>
        <dbReference type="PROSITE" id="PS50885"/>
    </source>
</evidence>
<evidence type="ECO:0000256" key="2">
    <source>
        <dbReference type="ARBA" id="ARBA00004651"/>
    </source>
</evidence>
<evidence type="ECO:0000256" key="11">
    <source>
        <dbReference type="ARBA" id="ARBA00022989"/>
    </source>
</evidence>
<evidence type="ECO:0000256" key="6">
    <source>
        <dbReference type="ARBA" id="ARBA00022679"/>
    </source>
</evidence>
<keyword evidence="7 14" id="KW-0812">Transmembrane</keyword>
<organism evidence="17 18">
    <name type="scientific">Anaerocolumna sedimenticola</name>
    <dbReference type="NCBI Taxonomy" id="2696063"/>
    <lineage>
        <taxon>Bacteria</taxon>
        <taxon>Bacillati</taxon>
        <taxon>Bacillota</taxon>
        <taxon>Clostridia</taxon>
        <taxon>Lachnospirales</taxon>
        <taxon>Lachnospiraceae</taxon>
        <taxon>Anaerocolumna</taxon>
    </lineage>
</organism>
<evidence type="ECO:0000256" key="5">
    <source>
        <dbReference type="ARBA" id="ARBA00022553"/>
    </source>
</evidence>
<keyword evidence="5" id="KW-0597">Phosphoprotein</keyword>
<dbReference type="InterPro" id="IPR050398">
    <property type="entry name" value="HssS/ArlS-like"/>
</dbReference>
<dbReference type="EMBL" id="CP048000">
    <property type="protein sequence ID" value="QHQ62715.1"/>
    <property type="molecule type" value="Genomic_DNA"/>
</dbReference>
<gene>
    <name evidence="17" type="ORF">Ana3638_19640</name>
</gene>
<evidence type="ECO:0000256" key="13">
    <source>
        <dbReference type="ARBA" id="ARBA00023136"/>
    </source>
</evidence>
<dbReference type="Pfam" id="PF00512">
    <property type="entry name" value="HisKA"/>
    <property type="match status" value="1"/>
</dbReference>
<dbReference type="InterPro" id="IPR036097">
    <property type="entry name" value="HisK_dim/P_sf"/>
</dbReference>
<dbReference type="SMART" id="SM00387">
    <property type="entry name" value="HATPase_c"/>
    <property type="match status" value="1"/>
</dbReference>
<dbReference type="PROSITE" id="PS50109">
    <property type="entry name" value="HIS_KIN"/>
    <property type="match status" value="1"/>
</dbReference>
<comment type="catalytic activity">
    <reaction evidence="1">
        <text>ATP + protein L-histidine = ADP + protein N-phospho-L-histidine.</text>
        <dbReference type="EC" id="2.7.13.3"/>
    </reaction>
</comment>
<feature type="domain" description="HAMP" evidence="16">
    <location>
        <begin position="224"/>
        <end position="276"/>
    </location>
</feature>
<dbReference type="InterPro" id="IPR003661">
    <property type="entry name" value="HisK_dim/P_dom"/>
</dbReference>
<evidence type="ECO:0000256" key="10">
    <source>
        <dbReference type="ARBA" id="ARBA00022840"/>
    </source>
</evidence>